<dbReference type="SUPFAM" id="SSF52540">
    <property type="entry name" value="P-loop containing nucleoside triphosphate hydrolases"/>
    <property type="match status" value="1"/>
</dbReference>
<sequence>MSLNRGRVHEFCGIARRRLALMAAGAMQGPVFWIHPAWMPVHLNPDGMLHLADPSRFIFIRPKRPEDLLWTMEETLRAGLVPLVVADLPEPPGLIPVRRLQLATEAGATEGTCVPLGLILTPGIGGAPGVETRWNMTPAHGTGKQEAWQLDRLRARTEPVKRWHLSGENARPRIDLARA</sequence>
<dbReference type="InterPro" id="IPR027417">
    <property type="entry name" value="P-loop_NTPase"/>
</dbReference>
<dbReference type="AlphaFoldDB" id="A0A6B0XYL9"/>
<comment type="caution">
    <text evidence="1">The sequence shown here is derived from an EMBL/GenBank/DDBJ whole genome shotgun (WGS) entry which is preliminary data.</text>
</comment>
<evidence type="ECO:0000313" key="1">
    <source>
        <dbReference type="EMBL" id="MXY32530.1"/>
    </source>
</evidence>
<reference evidence="1" key="1">
    <citation type="submission" date="2019-09" db="EMBL/GenBank/DDBJ databases">
        <title>Characterisation of the sponge microbiome using genome-centric metagenomics.</title>
        <authorList>
            <person name="Engelberts J.P."/>
            <person name="Robbins S.J."/>
            <person name="De Goeij J.M."/>
            <person name="Aranda M."/>
            <person name="Bell S.C."/>
            <person name="Webster N.S."/>
        </authorList>
    </citation>
    <scope>NUCLEOTIDE SEQUENCE</scope>
    <source>
        <strain evidence="1">SB0664_bin_43</strain>
    </source>
</reference>
<protein>
    <recommendedName>
        <fullName evidence="2">Protein ImuA</fullName>
    </recommendedName>
</protein>
<proteinExistence type="predicted"/>
<dbReference type="Gene3D" id="3.40.50.300">
    <property type="entry name" value="P-loop containing nucleotide triphosphate hydrolases"/>
    <property type="match status" value="1"/>
</dbReference>
<name>A0A6B0XYL9_9RHOB</name>
<dbReference type="EMBL" id="VXRY01000009">
    <property type="protein sequence ID" value="MXY32530.1"/>
    <property type="molecule type" value="Genomic_DNA"/>
</dbReference>
<organism evidence="1">
    <name type="scientific">Boseongicola sp. SB0664_bin_43</name>
    <dbReference type="NCBI Taxonomy" id="2604844"/>
    <lineage>
        <taxon>Bacteria</taxon>
        <taxon>Pseudomonadati</taxon>
        <taxon>Pseudomonadota</taxon>
        <taxon>Alphaproteobacteria</taxon>
        <taxon>Rhodobacterales</taxon>
        <taxon>Paracoccaceae</taxon>
        <taxon>Boseongicola</taxon>
    </lineage>
</organism>
<gene>
    <name evidence="1" type="ORF">F4Y60_00250</name>
</gene>
<accession>A0A6B0XYL9</accession>
<evidence type="ECO:0008006" key="2">
    <source>
        <dbReference type="Google" id="ProtNLM"/>
    </source>
</evidence>